<protein>
    <submittedName>
        <fullName evidence="2">Uncharacterized protein</fullName>
    </submittedName>
</protein>
<reference evidence="2" key="1">
    <citation type="submission" date="2022-11" db="UniProtKB">
        <authorList>
            <consortium name="WormBaseParasite"/>
        </authorList>
    </citation>
    <scope>IDENTIFICATION</scope>
</reference>
<evidence type="ECO:0000313" key="2">
    <source>
        <dbReference type="WBParaSite" id="ES5_v2.g24898.t1"/>
    </source>
</evidence>
<evidence type="ECO:0000313" key="1">
    <source>
        <dbReference type="Proteomes" id="UP000887579"/>
    </source>
</evidence>
<dbReference type="Proteomes" id="UP000887579">
    <property type="component" value="Unplaced"/>
</dbReference>
<accession>A0AC34G5C9</accession>
<name>A0AC34G5C9_9BILA</name>
<sequence length="100" mass="11644">MVFFTTDVERLNFYQVTVKYGDDTVVPVEKLLKQFPGVKSFDYTSPPSDSAVTSKTFKELLKIPHFATLDFFELYGISEAFDIETFYVYMKVCYFAFLLN</sequence>
<proteinExistence type="predicted"/>
<dbReference type="WBParaSite" id="ES5_v2.g24898.t1">
    <property type="protein sequence ID" value="ES5_v2.g24898.t1"/>
    <property type="gene ID" value="ES5_v2.g24898"/>
</dbReference>
<organism evidence="1 2">
    <name type="scientific">Panagrolaimus sp. ES5</name>
    <dbReference type="NCBI Taxonomy" id="591445"/>
    <lineage>
        <taxon>Eukaryota</taxon>
        <taxon>Metazoa</taxon>
        <taxon>Ecdysozoa</taxon>
        <taxon>Nematoda</taxon>
        <taxon>Chromadorea</taxon>
        <taxon>Rhabditida</taxon>
        <taxon>Tylenchina</taxon>
        <taxon>Panagrolaimomorpha</taxon>
        <taxon>Panagrolaimoidea</taxon>
        <taxon>Panagrolaimidae</taxon>
        <taxon>Panagrolaimus</taxon>
    </lineage>
</organism>